<dbReference type="Pfam" id="PF13592">
    <property type="entry name" value="HTH_33"/>
    <property type="match status" value="1"/>
</dbReference>
<dbReference type="EMBL" id="CP001800">
    <property type="protein sequence ID" value="ACX90652.1"/>
    <property type="molecule type" value="Genomic_DNA"/>
</dbReference>
<name>D0KNN2_SACS9</name>
<evidence type="ECO:0000259" key="1">
    <source>
        <dbReference type="Pfam" id="PF13358"/>
    </source>
</evidence>
<dbReference type="InterPro" id="IPR009057">
    <property type="entry name" value="Homeodomain-like_sf"/>
</dbReference>
<dbReference type="EMBL" id="CP001800">
    <property type="protein sequence ID" value="ACX92764.1"/>
    <property type="molecule type" value="Genomic_DNA"/>
</dbReference>
<dbReference type="InterPro" id="IPR036397">
    <property type="entry name" value="RNaseH_sf"/>
</dbReference>
<dbReference type="GO" id="GO:0006313">
    <property type="term" value="P:DNA transposition"/>
    <property type="evidence" value="ECO:0007669"/>
    <property type="project" value="InterPro"/>
</dbReference>
<dbReference type="GO" id="GO:0003677">
    <property type="term" value="F:DNA binding"/>
    <property type="evidence" value="ECO:0007669"/>
    <property type="project" value="InterPro"/>
</dbReference>
<sequence length="337" mass="39452">MPKSRMHGIRLNKKQEEERRINAVKDVRNGMSIKDVAKKYDVSIFTVYKWLRKGDLSAKPRKGPTKLKDEEKLVRILEKSPRDFGLNYDFWTLKLIAYILDKEFGIKYNPRSLSPVLKKLGFKYKKGKRTYVRDDNAVERWVKEQGEKLFKKIREGYKVHIFDESYVSYINKGKGWMKVGGGIKVNPKRKRFAVVGGITISKEGITFSYSTYKKPSLNSKDIILYLRKVIKDEKTVIVMDNARIHGNEVREFLEENGVEFVYLPPYSPDKSPAEGPWAVLKKRLYSKIYTDFETLMWDATRFLRSISKRVNDLTYSVKRCGEPWTSILSEVFLPFKV</sequence>
<evidence type="ECO:0000259" key="2">
    <source>
        <dbReference type="Pfam" id="PF13592"/>
    </source>
</evidence>
<dbReference type="SUPFAM" id="SSF46689">
    <property type="entry name" value="Homeodomain-like"/>
    <property type="match status" value="1"/>
</dbReference>
<evidence type="ECO:0000313" key="3">
    <source>
        <dbReference type="EMBL" id="ACX90652.1"/>
    </source>
</evidence>
<accession>D0KNN2</accession>
<dbReference type="NCBIfam" id="NF033545">
    <property type="entry name" value="transpos_IS630"/>
    <property type="match status" value="1"/>
</dbReference>
<proteinExistence type="predicted"/>
<dbReference type="GO" id="GO:0004803">
    <property type="term" value="F:transposase activity"/>
    <property type="evidence" value="ECO:0007669"/>
    <property type="project" value="InterPro"/>
</dbReference>
<dbReference type="Pfam" id="PF13358">
    <property type="entry name" value="DDE_3"/>
    <property type="match status" value="1"/>
</dbReference>
<dbReference type="InterPro" id="IPR002514">
    <property type="entry name" value="Transposase_8"/>
</dbReference>
<protein>
    <submittedName>
        <fullName evidence="3">Helix-turn-helix Psq domain protein</fullName>
    </submittedName>
</protein>
<dbReference type="InterPro" id="IPR038717">
    <property type="entry name" value="Tc1-like_DDE_dom"/>
</dbReference>
<dbReference type="Pfam" id="PF01527">
    <property type="entry name" value="HTH_Tnp_1"/>
    <property type="match status" value="1"/>
</dbReference>
<evidence type="ECO:0000313" key="4">
    <source>
        <dbReference type="EMBL" id="ACX92764.1"/>
    </source>
</evidence>
<organism evidence="3">
    <name type="scientific">Saccharolobus solfataricus (strain 98/2)</name>
    <name type="common">Sulfolobus solfataricus</name>
    <dbReference type="NCBI Taxonomy" id="555311"/>
    <lineage>
        <taxon>Archaea</taxon>
        <taxon>Thermoproteota</taxon>
        <taxon>Thermoprotei</taxon>
        <taxon>Sulfolobales</taxon>
        <taxon>Sulfolobaceae</taxon>
        <taxon>Saccharolobus</taxon>
    </lineage>
</organism>
<feature type="domain" description="Winged helix-turn helix" evidence="2">
    <location>
        <begin position="89"/>
        <end position="145"/>
    </location>
</feature>
<dbReference type="Gene3D" id="1.10.10.60">
    <property type="entry name" value="Homeodomain-like"/>
    <property type="match status" value="1"/>
</dbReference>
<dbReference type="Gene3D" id="3.30.420.10">
    <property type="entry name" value="Ribonuclease H-like superfamily/Ribonuclease H"/>
    <property type="match status" value="1"/>
</dbReference>
<dbReference type="InterPro" id="IPR025959">
    <property type="entry name" value="Winged_HTH_dom"/>
</dbReference>
<dbReference type="PANTHER" id="PTHR46564">
    <property type="entry name" value="TRANSPOSASE"/>
    <property type="match status" value="1"/>
</dbReference>
<dbReference type="KEGG" id="sol:Ssol_0365"/>
<reference evidence="3" key="1">
    <citation type="submission" date="2009-10" db="EMBL/GenBank/DDBJ databases">
        <title>Complete sequence of Sulfolobus solfataricus 98/2.</title>
        <authorList>
            <consortium name="US DOE Joint Genome Institute"/>
            <person name="Lucas S."/>
            <person name="Copeland A."/>
            <person name="Lapidus A."/>
            <person name="Glavina del Rio T."/>
            <person name="Tice H."/>
            <person name="Bruce D."/>
            <person name="Goodwin L."/>
            <person name="Pitluck S."/>
            <person name="Munk A.C."/>
            <person name="Brettin T."/>
            <person name="Detter J.C."/>
            <person name="Han C."/>
            <person name="Tapia R."/>
            <person name="Larimer F."/>
            <person name="Land M."/>
            <person name="Hauser L."/>
            <person name="Kyrpides N."/>
            <person name="Ovchinnikova G."/>
            <person name="Mead D."/>
        </authorList>
    </citation>
    <scope>NUCLEOTIDE SEQUENCE [LARGE SCALE GENOMIC DNA]</scope>
    <source>
        <strain evidence="3">98/2</strain>
    </source>
</reference>
<dbReference type="InterPro" id="IPR047655">
    <property type="entry name" value="Transpos_IS630-like"/>
</dbReference>
<dbReference type="HOGENOM" id="CLU_056788_0_1_2"/>
<dbReference type="PANTHER" id="PTHR46564:SF1">
    <property type="entry name" value="TRANSPOSASE"/>
    <property type="match status" value="1"/>
</dbReference>
<gene>
    <name evidence="3" type="ordered locus">Ssol_0365</name>
    <name evidence="4" type="ordered locus">Ssol_2669</name>
</gene>
<feature type="domain" description="Tc1-like transposase DDE" evidence="1">
    <location>
        <begin position="162"/>
        <end position="295"/>
    </location>
</feature>
<dbReference type="KEGG" id="sol:Ssol_2669"/>
<dbReference type="AlphaFoldDB" id="D0KNN2"/>